<dbReference type="PRINTS" id="PR01415">
    <property type="entry name" value="ANKYRIN"/>
</dbReference>
<proteinExistence type="predicted"/>
<evidence type="ECO:0000256" key="1">
    <source>
        <dbReference type="ARBA" id="ARBA00022737"/>
    </source>
</evidence>
<evidence type="ECO:0000313" key="7">
    <source>
        <dbReference type="WBParaSite" id="HPBE_0000618401-mRNA-1"/>
    </source>
</evidence>
<feature type="domain" description="Mos1 transposase HTH" evidence="4">
    <location>
        <begin position="6"/>
        <end position="52"/>
    </location>
</feature>
<feature type="repeat" description="ANK" evidence="3">
    <location>
        <begin position="119"/>
        <end position="140"/>
    </location>
</feature>
<dbReference type="Gene3D" id="1.10.10.1450">
    <property type="match status" value="1"/>
</dbReference>
<dbReference type="OrthoDB" id="10057496at2759"/>
<dbReference type="WBParaSite" id="HPBE_0000618401-mRNA-1">
    <property type="protein sequence ID" value="HPBE_0000618401-mRNA-1"/>
    <property type="gene ID" value="HPBE_0000618401"/>
</dbReference>
<dbReference type="PROSITE" id="PS50088">
    <property type="entry name" value="ANK_REPEAT"/>
    <property type="match status" value="2"/>
</dbReference>
<evidence type="ECO:0000313" key="6">
    <source>
        <dbReference type="Proteomes" id="UP000050761"/>
    </source>
</evidence>
<dbReference type="AlphaFoldDB" id="A0A3P7Y3H9"/>
<dbReference type="EMBL" id="UZAH01025614">
    <property type="protein sequence ID" value="VDO67287.1"/>
    <property type="molecule type" value="Genomic_DNA"/>
</dbReference>
<reference evidence="7" key="2">
    <citation type="submission" date="2019-09" db="UniProtKB">
        <authorList>
            <consortium name="WormBaseParasite"/>
        </authorList>
    </citation>
    <scope>IDENTIFICATION</scope>
</reference>
<dbReference type="InterPro" id="IPR041426">
    <property type="entry name" value="Mos1_HTH"/>
</dbReference>
<feature type="repeat" description="ANK" evidence="3">
    <location>
        <begin position="154"/>
        <end position="186"/>
    </location>
</feature>
<dbReference type="Gene3D" id="1.25.40.20">
    <property type="entry name" value="Ankyrin repeat-containing domain"/>
    <property type="match status" value="1"/>
</dbReference>
<dbReference type="InterPro" id="IPR036770">
    <property type="entry name" value="Ankyrin_rpt-contain_sf"/>
</dbReference>
<dbReference type="SUPFAM" id="SSF48403">
    <property type="entry name" value="Ankyrin repeat"/>
    <property type="match status" value="1"/>
</dbReference>
<gene>
    <name evidence="5" type="ORF">HPBE_LOCUS6185</name>
</gene>
<dbReference type="PROSITE" id="PS50297">
    <property type="entry name" value="ANK_REP_REGION"/>
    <property type="match status" value="2"/>
</dbReference>
<evidence type="ECO:0000313" key="5">
    <source>
        <dbReference type="EMBL" id="VDO67287.1"/>
    </source>
</evidence>
<evidence type="ECO:0000256" key="2">
    <source>
        <dbReference type="ARBA" id="ARBA00023043"/>
    </source>
</evidence>
<evidence type="ECO:0000259" key="4">
    <source>
        <dbReference type="Pfam" id="PF17906"/>
    </source>
</evidence>
<dbReference type="PANTHER" id="PTHR24173:SF40">
    <property type="entry name" value="AGAP006757-PA"/>
    <property type="match status" value="1"/>
</dbReference>
<accession>A0A3P7Y3H9</accession>
<dbReference type="PANTHER" id="PTHR24173">
    <property type="entry name" value="ANKYRIN REPEAT CONTAINING"/>
    <property type="match status" value="1"/>
</dbReference>
<sequence>MDQGRIRTFVYYEWLLGNDTGTAVANICRACKEDAVSQHTVRRWFNRFKSGDTSIEDREHPLKIMLCCWWGAKGMLYFELLPQGRTSGDLLEFCIKADIRAVDEECRKEDVNPNIQDAEGNTPLIIAAEAGHTAIVELLLARFPHLEIDHVNHLGQSALMKAAIQGRITCARALLRAGADTSLRDFSRSFRALDWAEYVGRTECVHMIAHFMVKSPKPTRPTFSAMISDLQNVSRSKTL</sequence>
<dbReference type="Pfam" id="PF12796">
    <property type="entry name" value="Ank_2"/>
    <property type="match status" value="1"/>
</dbReference>
<keyword evidence="2 3" id="KW-0040">ANK repeat</keyword>
<protein>
    <submittedName>
        <fullName evidence="7">ANK_REP_REGION domain-containing protein</fullName>
    </submittedName>
</protein>
<dbReference type="Proteomes" id="UP000050761">
    <property type="component" value="Unassembled WGS sequence"/>
</dbReference>
<dbReference type="Pfam" id="PF17906">
    <property type="entry name" value="HTH_48"/>
    <property type="match status" value="1"/>
</dbReference>
<dbReference type="SMART" id="SM00248">
    <property type="entry name" value="ANK"/>
    <property type="match status" value="2"/>
</dbReference>
<evidence type="ECO:0000256" key="3">
    <source>
        <dbReference type="PROSITE-ProRule" id="PRU00023"/>
    </source>
</evidence>
<organism evidence="5">
    <name type="scientific">Heligmosomoides polygyrus</name>
    <name type="common">Parasitic roundworm</name>
    <dbReference type="NCBI Taxonomy" id="6339"/>
    <lineage>
        <taxon>Eukaryota</taxon>
        <taxon>Metazoa</taxon>
        <taxon>Ecdysozoa</taxon>
        <taxon>Nematoda</taxon>
        <taxon>Chromadorea</taxon>
        <taxon>Rhabditida</taxon>
        <taxon>Rhabditina</taxon>
        <taxon>Rhabditomorpha</taxon>
        <taxon>Strongyloidea</taxon>
        <taxon>Heligmosomidae</taxon>
        <taxon>Heligmosomoides</taxon>
    </lineage>
</organism>
<keyword evidence="1" id="KW-0677">Repeat</keyword>
<name>A0A3P7Y3H9_HELPZ</name>
<keyword evidence="6" id="KW-1185">Reference proteome</keyword>
<reference evidence="5 6" key="1">
    <citation type="submission" date="2018-11" db="EMBL/GenBank/DDBJ databases">
        <authorList>
            <consortium name="Pathogen Informatics"/>
        </authorList>
    </citation>
    <scope>NUCLEOTIDE SEQUENCE [LARGE SCALE GENOMIC DNA]</scope>
</reference>
<dbReference type="InterPro" id="IPR002110">
    <property type="entry name" value="Ankyrin_rpt"/>
</dbReference>